<proteinExistence type="predicted"/>
<reference evidence="1 2" key="1">
    <citation type="journal article" date="2015" name="BMC Microbiol.">
        <title>Comparative analysis of multiple inducible phages from Mannheimia haemolytica.</title>
        <authorList>
            <person name="Niu Y.D."/>
            <person name="Cook S.R."/>
            <person name="Wang J."/>
            <person name="Klima C.L."/>
            <person name="Hsu Y.H."/>
            <person name="Kropinski A.M."/>
            <person name="Turner D."/>
            <person name="McAllister T.A."/>
        </authorList>
    </citation>
    <scope>NUCLEOTIDE SEQUENCE [LARGE SCALE GENOMIC DNA]</scope>
</reference>
<keyword evidence="2" id="KW-1185">Reference proteome</keyword>
<name>A0A0M3LRB1_9CAUD</name>
<protein>
    <submittedName>
        <fullName evidence="1">Tail completion protein R</fullName>
    </submittedName>
</protein>
<evidence type="ECO:0000313" key="2">
    <source>
        <dbReference type="Proteomes" id="UP000224663"/>
    </source>
</evidence>
<dbReference type="EMBL" id="KP137436">
    <property type="protein sequence ID" value="AJA73064.1"/>
    <property type="molecule type" value="Genomic_DNA"/>
</dbReference>
<gene>
    <name evidence="1" type="ORF">1127AP1_12</name>
</gene>
<organism evidence="1 2">
    <name type="scientific">Mannheimia phage vB_MhM_1127AP1</name>
    <dbReference type="NCBI Taxonomy" id="1572746"/>
    <lineage>
        <taxon>Viruses</taxon>
        <taxon>Duplodnaviria</taxon>
        <taxon>Heunggongvirae</taxon>
        <taxon>Uroviricota</taxon>
        <taxon>Caudoviricetes</taxon>
        <taxon>Peduoviridae</taxon>
        <taxon>Baylorvirus</taxon>
        <taxon>Baylorvirus bv1127AP1</taxon>
    </lineage>
</organism>
<dbReference type="Pfam" id="PF06891">
    <property type="entry name" value="P2_Phage_GpR"/>
    <property type="match status" value="1"/>
</dbReference>
<sequence length="161" mass="19112">MIKPDRLRAVLTQTIDIFQANPEKLILQYDKGKIKSKGSQSHSFEYHYDLELIVVDFPYHPDVLFVPVLNFVRNEQWELLQNPELQDKIEFEIDHNNHESYDIYIRLPLTERVIVKEQDGHLTATHADEPNLADVSPFTRLTEYEVYLKDELIYQWAEPNE</sequence>
<dbReference type="InterPro" id="IPR009678">
    <property type="entry name" value="Phage_tail_completion_R"/>
</dbReference>
<dbReference type="Proteomes" id="UP000224663">
    <property type="component" value="Segment"/>
</dbReference>
<accession>A0A0M3LRB1</accession>
<evidence type="ECO:0000313" key="1">
    <source>
        <dbReference type="EMBL" id="AJA73064.1"/>
    </source>
</evidence>